<accession>A0ABP1G0K7</accession>
<feature type="compositionally biased region" description="Acidic residues" evidence="1">
    <location>
        <begin position="11"/>
        <end position="28"/>
    </location>
</feature>
<dbReference type="SUPFAM" id="SSF52540">
    <property type="entry name" value="P-loop containing nucleoside triphosphate hydrolases"/>
    <property type="match status" value="1"/>
</dbReference>
<evidence type="ECO:0000259" key="2">
    <source>
        <dbReference type="SMART" id="SM00382"/>
    </source>
</evidence>
<protein>
    <submittedName>
        <fullName evidence="3">G8543 protein</fullName>
    </submittedName>
</protein>
<reference evidence="3 4" key="1">
    <citation type="submission" date="2024-06" db="EMBL/GenBank/DDBJ databases">
        <authorList>
            <person name="Kraege A."/>
            <person name="Thomma B."/>
        </authorList>
    </citation>
    <scope>NUCLEOTIDE SEQUENCE [LARGE SCALE GENOMIC DNA]</scope>
</reference>
<feature type="domain" description="AAA+ ATPase" evidence="2">
    <location>
        <begin position="121"/>
        <end position="270"/>
    </location>
</feature>
<feature type="compositionally biased region" description="Basic and acidic residues" evidence="1">
    <location>
        <begin position="1"/>
        <end position="10"/>
    </location>
</feature>
<organism evidence="3 4">
    <name type="scientific">Coccomyxa viridis</name>
    <dbReference type="NCBI Taxonomy" id="1274662"/>
    <lineage>
        <taxon>Eukaryota</taxon>
        <taxon>Viridiplantae</taxon>
        <taxon>Chlorophyta</taxon>
        <taxon>core chlorophytes</taxon>
        <taxon>Trebouxiophyceae</taxon>
        <taxon>Trebouxiophyceae incertae sedis</taxon>
        <taxon>Coccomyxaceae</taxon>
        <taxon>Coccomyxa</taxon>
    </lineage>
</organism>
<dbReference type="Gene3D" id="3.40.50.300">
    <property type="entry name" value="P-loop containing nucleotide triphosphate hydrolases"/>
    <property type="match status" value="1"/>
</dbReference>
<dbReference type="CDD" id="cd00009">
    <property type="entry name" value="AAA"/>
    <property type="match status" value="1"/>
</dbReference>
<sequence>MGGTFSRRDEDLEGEIECAADRDGEAEDGASGGTAARAREQTSEPDDIIVWIMPHQHGMQPEKFSASRTHDTARIYRTLRERCGDGYLKDMSGRNVLPDEDEDLEPGQYRWFVDLPDFVQHCGAVLIKGPPQSGKTALLECLALHIKKQHQNADAIYINVNRLEGGGQLDDLLRQRLGATLAQLVHGPKRARPLVLLLDEVQVMYDILATGSARFWNEMKGLGTAAGVLSEDSNVRVVMTASYGIFLSTATEATPLSLPLQCVINLRPSSHCNLALQLTREEYEDVWQLYGRETGLRLGDSISAYLASICDRQPGLLNACLEYLRHELCHLRRAPGDGDTQRAWLLLTGEGFFGELARVRSMLRHADVEKMEAARSLLQQLIWVDALPVPHAGASPQAEAIAELCRHGQAVLLEDPARLEFTSPLHRTVYMKRHYEGAAVDSHSLAIPELLRLAIELMDPKTFSGSMAFDSKGRPLERVFQMELNRVLLLLLREIVSPDVGKALGGGGFADFYIGRPMATLLEVARDGKKVEEHLGRFKENRKYKPMVESEHVRQYAVVDFRSWSKYPPAPPAAPTIRDPALWTVLFSQDFTRATIIHMGQQEEVRLNGRAAPEFLAGMLAALSAVEQAAAQR</sequence>
<gene>
    <name evidence="3" type="primary">g8543</name>
    <name evidence="3" type="ORF">VP750_LOCUS7339</name>
</gene>
<evidence type="ECO:0000256" key="1">
    <source>
        <dbReference type="SAM" id="MobiDB-lite"/>
    </source>
</evidence>
<dbReference type="Proteomes" id="UP001497392">
    <property type="component" value="Unassembled WGS sequence"/>
</dbReference>
<evidence type="ECO:0000313" key="4">
    <source>
        <dbReference type="Proteomes" id="UP001497392"/>
    </source>
</evidence>
<comment type="caution">
    <text evidence="3">The sequence shown here is derived from an EMBL/GenBank/DDBJ whole genome shotgun (WGS) entry which is preliminary data.</text>
</comment>
<dbReference type="SMART" id="SM00382">
    <property type="entry name" value="AAA"/>
    <property type="match status" value="1"/>
</dbReference>
<feature type="region of interest" description="Disordered" evidence="1">
    <location>
        <begin position="1"/>
        <end position="45"/>
    </location>
</feature>
<evidence type="ECO:0000313" key="3">
    <source>
        <dbReference type="EMBL" id="CAL5225680.1"/>
    </source>
</evidence>
<keyword evidence="4" id="KW-1185">Reference proteome</keyword>
<dbReference type="InterPro" id="IPR003593">
    <property type="entry name" value="AAA+_ATPase"/>
</dbReference>
<dbReference type="EMBL" id="CAXHTA020000012">
    <property type="protein sequence ID" value="CAL5225680.1"/>
    <property type="molecule type" value="Genomic_DNA"/>
</dbReference>
<proteinExistence type="predicted"/>
<name>A0ABP1G0K7_9CHLO</name>
<dbReference type="InterPro" id="IPR027417">
    <property type="entry name" value="P-loop_NTPase"/>
</dbReference>